<dbReference type="Proteomes" id="UP000295192">
    <property type="component" value="Unassembled WGS sequence"/>
</dbReference>
<dbReference type="EMBL" id="LSRL02000034">
    <property type="protein sequence ID" value="TDG48360.1"/>
    <property type="molecule type" value="Genomic_DNA"/>
</dbReference>
<feature type="compositionally biased region" description="Polar residues" evidence="1">
    <location>
        <begin position="54"/>
        <end position="63"/>
    </location>
</feature>
<name>A0A484BJY8_DRONA</name>
<evidence type="ECO:0000313" key="3">
    <source>
        <dbReference type="Proteomes" id="UP000295192"/>
    </source>
</evidence>
<protein>
    <submittedName>
        <fullName evidence="2">Uncharacterized protein</fullName>
    </submittedName>
</protein>
<feature type="region of interest" description="Disordered" evidence="1">
    <location>
        <begin position="43"/>
        <end position="67"/>
    </location>
</feature>
<proteinExistence type="predicted"/>
<keyword evidence="3" id="KW-1185">Reference proteome</keyword>
<evidence type="ECO:0000256" key="1">
    <source>
        <dbReference type="SAM" id="MobiDB-lite"/>
    </source>
</evidence>
<sequence length="101" mass="11213">MLRRIARIAATNEQQIAIIERSNTAHKSIIQLVRNVALATRQGKSKAKARQGDQPASQPASRASSSYSYSYNYSNGYDVEELELGGQGWRGWQRPFEGAIS</sequence>
<gene>
    <name evidence="2" type="ORF">AWZ03_005315</name>
</gene>
<reference evidence="2 3" key="1">
    <citation type="journal article" date="2019" name="J. Hered.">
        <title>An Improved Genome Assembly for Drosophila navojoa, the Basal Species in the mojavensis Cluster.</title>
        <authorList>
            <person name="Vanderlinde T."/>
            <person name="Dupim E.G."/>
            <person name="Nazario-Yepiz N.O."/>
            <person name="Carvalho A.B."/>
        </authorList>
    </citation>
    <scope>NUCLEOTIDE SEQUENCE [LARGE SCALE GENOMIC DNA]</scope>
    <source>
        <strain evidence="2">Navoj_Jal97</strain>
        <tissue evidence="2">Whole organism</tissue>
    </source>
</reference>
<evidence type="ECO:0000313" key="2">
    <source>
        <dbReference type="EMBL" id="TDG48360.1"/>
    </source>
</evidence>
<comment type="caution">
    <text evidence="2">The sequence shown here is derived from an EMBL/GenBank/DDBJ whole genome shotgun (WGS) entry which is preliminary data.</text>
</comment>
<dbReference type="AlphaFoldDB" id="A0A484BJY8"/>
<organism evidence="2 3">
    <name type="scientific">Drosophila navojoa</name>
    <name type="common">Fruit fly</name>
    <dbReference type="NCBI Taxonomy" id="7232"/>
    <lineage>
        <taxon>Eukaryota</taxon>
        <taxon>Metazoa</taxon>
        <taxon>Ecdysozoa</taxon>
        <taxon>Arthropoda</taxon>
        <taxon>Hexapoda</taxon>
        <taxon>Insecta</taxon>
        <taxon>Pterygota</taxon>
        <taxon>Neoptera</taxon>
        <taxon>Endopterygota</taxon>
        <taxon>Diptera</taxon>
        <taxon>Brachycera</taxon>
        <taxon>Muscomorpha</taxon>
        <taxon>Ephydroidea</taxon>
        <taxon>Drosophilidae</taxon>
        <taxon>Drosophila</taxon>
    </lineage>
</organism>
<accession>A0A484BJY8</accession>